<feature type="transmembrane region" description="Helical" evidence="1">
    <location>
        <begin position="6"/>
        <end position="24"/>
    </location>
</feature>
<protein>
    <submittedName>
        <fullName evidence="2">Uncharacterized protein</fullName>
    </submittedName>
</protein>
<reference evidence="2 3" key="1">
    <citation type="submission" date="2019-02" db="EMBL/GenBank/DDBJ databases">
        <authorList>
            <person name="Li Y."/>
        </authorList>
    </citation>
    <scope>NUCLEOTIDE SEQUENCE [LARGE SCALE GENOMIC DNA]</scope>
    <source>
        <strain evidence="2 3">3-7</strain>
    </source>
</reference>
<dbReference type="AlphaFoldDB" id="A0A4Q6XVH1"/>
<evidence type="ECO:0000313" key="3">
    <source>
        <dbReference type="Proteomes" id="UP000292085"/>
    </source>
</evidence>
<gene>
    <name evidence="2" type="ORF">EWE75_11380</name>
</gene>
<comment type="caution">
    <text evidence="2">The sequence shown here is derived from an EMBL/GenBank/DDBJ whole genome shotgun (WGS) entry which is preliminary data.</text>
</comment>
<feature type="transmembrane region" description="Helical" evidence="1">
    <location>
        <begin position="44"/>
        <end position="62"/>
    </location>
</feature>
<proteinExistence type="predicted"/>
<evidence type="ECO:0000256" key="1">
    <source>
        <dbReference type="SAM" id="Phobius"/>
    </source>
</evidence>
<dbReference type="Proteomes" id="UP000292085">
    <property type="component" value="Unassembled WGS sequence"/>
</dbReference>
<evidence type="ECO:0000313" key="2">
    <source>
        <dbReference type="EMBL" id="RZF64350.1"/>
    </source>
</evidence>
<keyword evidence="1" id="KW-0812">Transmembrane</keyword>
<dbReference type="EMBL" id="SGIS01000015">
    <property type="protein sequence ID" value="RZF64350.1"/>
    <property type="molecule type" value="Genomic_DNA"/>
</dbReference>
<keyword evidence="1" id="KW-1133">Transmembrane helix</keyword>
<keyword evidence="1" id="KW-0472">Membrane</keyword>
<accession>A0A4Q6XVH1</accession>
<organism evidence="2 3">
    <name type="scientific">Sphingomonas populi</name>
    <dbReference type="NCBI Taxonomy" id="2484750"/>
    <lineage>
        <taxon>Bacteria</taxon>
        <taxon>Pseudomonadati</taxon>
        <taxon>Pseudomonadota</taxon>
        <taxon>Alphaproteobacteria</taxon>
        <taxon>Sphingomonadales</taxon>
        <taxon>Sphingomonadaceae</taxon>
        <taxon>Sphingomonas</taxon>
    </lineage>
</organism>
<dbReference type="RefSeq" id="WP_130157492.1">
    <property type="nucleotide sequence ID" value="NZ_SGIS01000015.1"/>
</dbReference>
<name>A0A4Q6XVH1_9SPHN</name>
<sequence>MIPRALIAIDACAGGAFVCGVALVSRSGRAADAAATYRQRIGGAMLAAAALFLAGFATMAWVTA</sequence>
<keyword evidence="3" id="KW-1185">Reference proteome</keyword>